<evidence type="ECO:0000313" key="9">
    <source>
        <dbReference type="EMBL" id="TPX31530.1"/>
    </source>
</evidence>
<comment type="catalytic activity">
    <reaction evidence="7">
        <text>a long-chain fatty acid + ATP + CoA = a long-chain fatty acyl-CoA + AMP + diphosphate</text>
        <dbReference type="Rhea" id="RHEA:15421"/>
        <dbReference type="ChEBI" id="CHEBI:30616"/>
        <dbReference type="ChEBI" id="CHEBI:33019"/>
        <dbReference type="ChEBI" id="CHEBI:57287"/>
        <dbReference type="ChEBI" id="CHEBI:57560"/>
        <dbReference type="ChEBI" id="CHEBI:83139"/>
        <dbReference type="ChEBI" id="CHEBI:456215"/>
        <dbReference type="EC" id="6.2.1.3"/>
    </reaction>
</comment>
<comment type="caution">
    <text evidence="9">The sequence shown here is derived from an EMBL/GenBank/DDBJ whole genome shotgun (WGS) entry which is preliminary data.</text>
</comment>
<keyword evidence="2 7" id="KW-0436">Ligase</keyword>
<organism evidence="9 10">
    <name type="scientific">Synchytrium microbalum</name>
    <dbReference type="NCBI Taxonomy" id="1806994"/>
    <lineage>
        <taxon>Eukaryota</taxon>
        <taxon>Fungi</taxon>
        <taxon>Fungi incertae sedis</taxon>
        <taxon>Chytridiomycota</taxon>
        <taxon>Chytridiomycota incertae sedis</taxon>
        <taxon>Chytridiomycetes</taxon>
        <taxon>Synchytriales</taxon>
        <taxon>Synchytriaceae</taxon>
        <taxon>Synchytrium</taxon>
    </lineage>
</organism>
<dbReference type="PROSITE" id="PS00455">
    <property type="entry name" value="AMP_BINDING"/>
    <property type="match status" value="1"/>
</dbReference>
<dbReference type="GeneID" id="42006376"/>
<dbReference type="InterPro" id="IPR000873">
    <property type="entry name" value="AMP-dep_synth/lig_dom"/>
</dbReference>
<dbReference type="Proteomes" id="UP000319731">
    <property type="component" value="Unassembled WGS sequence"/>
</dbReference>
<dbReference type="GO" id="GO:0016020">
    <property type="term" value="C:membrane"/>
    <property type="evidence" value="ECO:0007669"/>
    <property type="project" value="TreeGrafter"/>
</dbReference>
<keyword evidence="10" id="KW-1185">Reference proteome</keyword>
<dbReference type="RefSeq" id="XP_031022938.1">
    <property type="nucleotide sequence ID" value="XM_031171079.1"/>
</dbReference>
<dbReference type="GO" id="GO:0004467">
    <property type="term" value="F:long-chain fatty acid-CoA ligase activity"/>
    <property type="evidence" value="ECO:0007669"/>
    <property type="project" value="UniProtKB-EC"/>
</dbReference>
<evidence type="ECO:0000256" key="7">
    <source>
        <dbReference type="RuleBase" id="RU369030"/>
    </source>
</evidence>
<dbReference type="SUPFAM" id="SSF56801">
    <property type="entry name" value="Acetyl-CoA synthetase-like"/>
    <property type="match status" value="1"/>
</dbReference>
<evidence type="ECO:0000256" key="4">
    <source>
        <dbReference type="ARBA" id="ARBA00022832"/>
    </source>
</evidence>
<comment type="function">
    <text evidence="7">Catalyzes the conversion of long-chain fatty acids to their active form acyl-CoAs for both synthesis of cellular lipids, and degradation via beta-oxidation.</text>
</comment>
<evidence type="ECO:0000259" key="8">
    <source>
        <dbReference type="Pfam" id="PF00501"/>
    </source>
</evidence>
<accession>A0A507BMX9</accession>
<dbReference type="PANTHER" id="PTHR43272:SF33">
    <property type="entry name" value="AMP-BINDING DOMAIN-CONTAINING PROTEIN-RELATED"/>
    <property type="match status" value="1"/>
</dbReference>
<dbReference type="InterPro" id="IPR042099">
    <property type="entry name" value="ANL_N_sf"/>
</dbReference>
<dbReference type="EMBL" id="QEAO01000043">
    <property type="protein sequence ID" value="TPX31530.1"/>
    <property type="molecule type" value="Genomic_DNA"/>
</dbReference>
<protein>
    <recommendedName>
        <fullName evidence="6 7">Long-chain-fatty-acid--CoA ligase</fullName>
        <ecNumber evidence="6 7">6.2.1.3</ecNumber>
    </recommendedName>
</protein>
<keyword evidence="3 7" id="KW-0547">Nucleotide-binding</keyword>
<keyword evidence="4 7" id="KW-0276">Fatty acid metabolism</keyword>
<dbReference type="AlphaFoldDB" id="A0A507BMX9"/>
<evidence type="ECO:0000313" key="10">
    <source>
        <dbReference type="Proteomes" id="UP000319731"/>
    </source>
</evidence>
<evidence type="ECO:0000256" key="3">
    <source>
        <dbReference type="ARBA" id="ARBA00022741"/>
    </source>
</evidence>
<dbReference type="PANTHER" id="PTHR43272">
    <property type="entry name" value="LONG-CHAIN-FATTY-ACID--COA LIGASE"/>
    <property type="match status" value="1"/>
</dbReference>
<dbReference type="InterPro" id="IPR045311">
    <property type="entry name" value="LC-FACS_euk"/>
</dbReference>
<keyword evidence="7" id="KW-0443">Lipid metabolism</keyword>
<gene>
    <name evidence="9" type="ORF">SmJEL517_g05152</name>
</gene>
<evidence type="ECO:0000256" key="2">
    <source>
        <dbReference type="ARBA" id="ARBA00022598"/>
    </source>
</evidence>
<dbReference type="OrthoDB" id="1700726at2759"/>
<dbReference type="Gene3D" id="3.40.50.12780">
    <property type="entry name" value="N-terminal domain of ligase-like"/>
    <property type="match status" value="1"/>
</dbReference>
<keyword evidence="5 7" id="KW-0067">ATP-binding</keyword>
<evidence type="ECO:0000256" key="5">
    <source>
        <dbReference type="ARBA" id="ARBA00022840"/>
    </source>
</evidence>
<dbReference type="InterPro" id="IPR020845">
    <property type="entry name" value="AMP-binding_CS"/>
</dbReference>
<feature type="domain" description="AMP-dependent synthetase/ligase" evidence="8">
    <location>
        <begin position="81"/>
        <end position="513"/>
    </location>
</feature>
<comment type="similarity">
    <text evidence="1 7">Belongs to the ATP-dependent AMP-binding enzyme family.</text>
</comment>
<dbReference type="EC" id="6.2.1.3" evidence="6 7"/>
<evidence type="ECO:0000256" key="1">
    <source>
        <dbReference type="ARBA" id="ARBA00006432"/>
    </source>
</evidence>
<dbReference type="CDD" id="cd05927">
    <property type="entry name" value="LC-FACS_euk"/>
    <property type="match status" value="1"/>
</dbReference>
<dbReference type="STRING" id="1806994.A0A507BMX9"/>
<dbReference type="GO" id="GO:0005524">
    <property type="term" value="F:ATP binding"/>
    <property type="evidence" value="ECO:0007669"/>
    <property type="project" value="UniProtKB-KW"/>
</dbReference>
<dbReference type="Pfam" id="PF00501">
    <property type="entry name" value="AMP-binding"/>
    <property type="match status" value="1"/>
</dbReference>
<proteinExistence type="inferred from homology"/>
<evidence type="ECO:0000256" key="6">
    <source>
        <dbReference type="ARBA" id="ARBA00026121"/>
    </source>
</evidence>
<sequence>MGWQVDNVTVGLAALLAVLAYAYTKTNRAPDVYPIHLRQQADVSRTRNKGESAIYRSRVTPNGTPLLQAPEAGVKTAYDMFQVSVKRRPSKEYLGRPNKDGKYEYFTFSEINARVTHFGSGLISFCKLATGKETPVGIYHRNSVEWAITDLACCAYSLISVPMYDTFDSEALQYIIMNTSISVVVVGGHLLERLLSIASASPVMKYVIVADMPTLDPNIVEKAAAIGVTILTFEEVEVHGKAHLLQHVPPKASDLMTICYTSGTTGTPKGVMLTHLNITSAGAGLMAVLPPAFRLTEADRHLSYLPASHMFERNVFHCVTYHGLTIGFSRGDVAKLFEDIASFRPTIFPSVPRLLVRLHDRIRLGIDRGSPLVRFLFNMAYSMKKRELNAGRVSNNTIWDRLVFKRIQNLFGGQLRFMITGAAPISTDVIEFLRIIFGCQVLEGFGATETTAAGLITMFGDYSFAYGSHVGTPFASCEIKLIDAPSMNYLTSDQPNPRGELCIRGPLVMSGYYKEPVKTAEALDADGWFHTGDVAEILPNGTTKIIDRIKNLFKLSQGEYCAPEKIETKIKTQFVAQVWLYGEPVKSACVAIVVPDLDNLVPWAKQNGLTHDPEELIKLEKVRNLIHQDMLELGKDNGLLGFELPKAITLTTETFTVENGLLTPTFKSKRPQLKSKFQKELDAMYKELGL</sequence>
<name>A0A507BMX9_9FUNG</name>
<dbReference type="GO" id="GO:0005783">
    <property type="term" value="C:endoplasmic reticulum"/>
    <property type="evidence" value="ECO:0007669"/>
    <property type="project" value="TreeGrafter"/>
</dbReference>
<reference evidence="9 10" key="1">
    <citation type="journal article" date="2019" name="Sci. Rep.">
        <title>Comparative genomics of chytrid fungi reveal insights into the obligate biotrophic and pathogenic lifestyle of Synchytrium endobioticum.</title>
        <authorList>
            <person name="van de Vossenberg B.T.L.H."/>
            <person name="Warris S."/>
            <person name="Nguyen H.D.T."/>
            <person name="van Gent-Pelzer M.P.E."/>
            <person name="Joly D.L."/>
            <person name="van de Geest H.C."/>
            <person name="Bonants P.J.M."/>
            <person name="Smith D.S."/>
            <person name="Levesque C.A."/>
            <person name="van der Lee T.A.J."/>
        </authorList>
    </citation>
    <scope>NUCLEOTIDE SEQUENCE [LARGE SCALE GENOMIC DNA]</scope>
    <source>
        <strain evidence="9 10">JEL517</strain>
    </source>
</reference>